<dbReference type="InterPro" id="IPR031657">
    <property type="entry name" value="REPA_OB_2"/>
</dbReference>
<dbReference type="Gene3D" id="2.40.50.140">
    <property type="entry name" value="Nucleic acid-binding proteins"/>
    <property type="match status" value="2"/>
</dbReference>
<keyword evidence="1" id="KW-0238">DNA-binding</keyword>
<evidence type="ECO:0000256" key="3">
    <source>
        <dbReference type="ARBA" id="ARBA00038329"/>
    </source>
</evidence>
<dbReference type="FunFam" id="2.40.50.140:FF:000171">
    <property type="entry name" value="meiosis-specific with OB domain-containing protein isoform X1"/>
    <property type="match status" value="1"/>
</dbReference>
<sequence length="414" mass="46217">MAWSGSQYQQLSASADVMHRKNRSTAQCPSNNFGRPNTIVGIIIAKESPKSIISKKNPGTERHLVSFVVRDSPAGFVAVTCWGSERYIAEISNIYHTGDIVQLSNFQVLMKATDGSEEKFRPYTPLPFTFSLSENHSSITSYDGTDVDIYQPLLHLPTKASNDYYSLEDIVANGQGLSGEHINILAILKKVGAVKDITTKTGRQTQRCELTLMDEGMAAFPFIIWDKEAASMATTWTPYRTVLFVADARMSFDNYRSCMVATSDSKTIFTVNPVEKITDKYTVSDVKSLMDNYQEHWKPTAHGVSCVYLSQFNTDTEDSNTVISYRCDKCKHPLTEKNGYLCSNVDCCDGTLSLFETSDPPELDRAELEYRIPVSLTDHTGSLEHCYLYGSVAEHLMGIKVRVIISDNSKINCN</sequence>
<dbReference type="InterPro" id="IPR052469">
    <property type="entry name" value="MEIOB"/>
</dbReference>
<dbReference type="PANTHER" id="PTHR21166">
    <property type="entry name" value="CELL DIVISION CONTROL PROTEIN 24 OB DOMAIN-CONTAINING PROTEIN-RELATED"/>
    <property type="match status" value="1"/>
</dbReference>
<accession>K1R358</accession>
<dbReference type="GO" id="GO:0003697">
    <property type="term" value="F:single-stranded DNA binding"/>
    <property type="evidence" value="ECO:0007669"/>
    <property type="project" value="TreeGrafter"/>
</dbReference>
<evidence type="ECO:0000256" key="2">
    <source>
        <dbReference type="ARBA" id="ARBA00023254"/>
    </source>
</evidence>
<dbReference type="HOGENOM" id="CLU_042457_1_0_1"/>
<dbReference type="EMBL" id="JH818141">
    <property type="protein sequence ID" value="EKC28296.1"/>
    <property type="molecule type" value="Genomic_DNA"/>
</dbReference>
<organism evidence="6">
    <name type="scientific">Magallana gigas</name>
    <name type="common">Pacific oyster</name>
    <name type="synonym">Crassostrea gigas</name>
    <dbReference type="NCBI Taxonomy" id="29159"/>
    <lineage>
        <taxon>Eukaryota</taxon>
        <taxon>Metazoa</taxon>
        <taxon>Spiralia</taxon>
        <taxon>Lophotrochozoa</taxon>
        <taxon>Mollusca</taxon>
        <taxon>Bivalvia</taxon>
        <taxon>Autobranchia</taxon>
        <taxon>Pteriomorphia</taxon>
        <taxon>Ostreida</taxon>
        <taxon>Ostreoidea</taxon>
        <taxon>Ostreidae</taxon>
        <taxon>Magallana</taxon>
    </lineage>
</organism>
<evidence type="ECO:0000256" key="1">
    <source>
        <dbReference type="ARBA" id="ARBA00023125"/>
    </source>
</evidence>
<dbReference type="Pfam" id="PF16900">
    <property type="entry name" value="REPA_OB_2"/>
    <property type="match status" value="1"/>
</dbReference>
<dbReference type="InterPro" id="IPR012340">
    <property type="entry name" value="NA-bd_OB-fold"/>
</dbReference>
<name>K1R358_MAGGI</name>
<dbReference type="Pfam" id="PF24903">
    <property type="entry name" value="OB_MEIOB_N"/>
    <property type="match status" value="1"/>
</dbReference>
<dbReference type="InParanoid" id="K1R358"/>
<evidence type="ECO:0000313" key="6">
    <source>
        <dbReference type="EMBL" id="EKC28296.1"/>
    </source>
</evidence>
<dbReference type="SUPFAM" id="SSF50249">
    <property type="entry name" value="Nucleic acid-binding proteins"/>
    <property type="match status" value="2"/>
</dbReference>
<gene>
    <name evidence="6" type="ORF">CGI_10021600</name>
</gene>
<dbReference type="AlphaFoldDB" id="K1R358"/>
<feature type="domain" description="MEIOB-like N-terminal" evidence="5">
    <location>
        <begin position="38"/>
        <end position="159"/>
    </location>
</feature>
<dbReference type="GO" id="GO:0000712">
    <property type="term" value="P:resolution of meiotic recombination intermediates"/>
    <property type="evidence" value="ECO:0007669"/>
    <property type="project" value="TreeGrafter"/>
</dbReference>
<dbReference type="GO" id="GO:0008310">
    <property type="term" value="F:single-stranded DNA 3'-5' DNA exonuclease activity"/>
    <property type="evidence" value="ECO:0007669"/>
    <property type="project" value="TreeGrafter"/>
</dbReference>
<keyword evidence="2" id="KW-0469">Meiosis</keyword>
<protein>
    <submittedName>
        <fullName evidence="6">Uncharacterized protein C16orf73</fullName>
    </submittedName>
</protein>
<reference evidence="6" key="1">
    <citation type="journal article" date="2012" name="Nature">
        <title>The oyster genome reveals stress adaptation and complexity of shell formation.</title>
        <authorList>
            <person name="Zhang G."/>
            <person name="Fang X."/>
            <person name="Guo X."/>
            <person name="Li L."/>
            <person name="Luo R."/>
            <person name="Xu F."/>
            <person name="Yang P."/>
            <person name="Zhang L."/>
            <person name="Wang X."/>
            <person name="Qi H."/>
            <person name="Xiong Z."/>
            <person name="Que H."/>
            <person name="Xie Y."/>
            <person name="Holland P.W."/>
            <person name="Paps J."/>
            <person name="Zhu Y."/>
            <person name="Wu F."/>
            <person name="Chen Y."/>
            <person name="Wang J."/>
            <person name="Peng C."/>
            <person name="Meng J."/>
            <person name="Yang L."/>
            <person name="Liu J."/>
            <person name="Wen B."/>
            <person name="Zhang N."/>
            <person name="Huang Z."/>
            <person name="Zhu Q."/>
            <person name="Feng Y."/>
            <person name="Mount A."/>
            <person name="Hedgecock D."/>
            <person name="Xu Z."/>
            <person name="Liu Y."/>
            <person name="Domazet-Loso T."/>
            <person name="Du Y."/>
            <person name="Sun X."/>
            <person name="Zhang S."/>
            <person name="Liu B."/>
            <person name="Cheng P."/>
            <person name="Jiang X."/>
            <person name="Li J."/>
            <person name="Fan D."/>
            <person name="Wang W."/>
            <person name="Fu W."/>
            <person name="Wang T."/>
            <person name="Wang B."/>
            <person name="Zhang J."/>
            <person name="Peng Z."/>
            <person name="Li Y."/>
            <person name="Li N."/>
            <person name="Wang J."/>
            <person name="Chen M."/>
            <person name="He Y."/>
            <person name="Tan F."/>
            <person name="Song X."/>
            <person name="Zheng Q."/>
            <person name="Huang R."/>
            <person name="Yang H."/>
            <person name="Du X."/>
            <person name="Chen L."/>
            <person name="Yang M."/>
            <person name="Gaffney P.M."/>
            <person name="Wang S."/>
            <person name="Luo L."/>
            <person name="She Z."/>
            <person name="Ming Y."/>
            <person name="Huang W."/>
            <person name="Zhang S."/>
            <person name="Huang B."/>
            <person name="Zhang Y."/>
            <person name="Qu T."/>
            <person name="Ni P."/>
            <person name="Miao G."/>
            <person name="Wang J."/>
            <person name="Wang Q."/>
            <person name="Steinberg C.E."/>
            <person name="Wang H."/>
            <person name="Li N."/>
            <person name="Qian L."/>
            <person name="Zhang G."/>
            <person name="Li Y."/>
            <person name="Yang H."/>
            <person name="Liu X."/>
            <person name="Wang J."/>
            <person name="Yin Y."/>
            <person name="Wang J."/>
        </authorList>
    </citation>
    <scope>NUCLEOTIDE SEQUENCE [LARGE SCALE GENOMIC DNA]</scope>
    <source>
        <strain evidence="6">05x7-T-G4-1.051#20</strain>
    </source>
</reference>
<dbReference type="FunCoup" id="K1R358">
    <property type="interactions" value="3"/>
</dbReference>
<evidence type="ECO:0000259" key="5">
    <source>
        <dbReference type="Pfam" id="PF24903"/>
    </source>
</evidence>
<comment type="similarity">
    <text evidence="3">Belongs to the MEIOB family.</text>
</comment>
<proteinExistence type="inferred from homology"/>
<dbReference type="PANTHER" id="PTHR21166:SF2">
    <property type="entry name" value="CELL DIVISION CONTROL PROTEIN 24 OB DOMAIN-CONTAINING PROTEIN-RELATED"/>
    <property type="match status" value="1"/>
</dbReference>
<dbReference type="InterPro" id="IPR056880">
    <property type="entry name" value="OB_MEIOB_N"/>
</dbReference>
<evidence type="ECO:0000259" key="4">
    <source>
        <dbReference type="Pfam" id="PF16900"/>
    </source>
</evidence>
<feature type="domain" description="Replication protein A OB" evidence="4">
    <location>
        <begin position="179"/>
        <end position="265"/>
    </location>
</feature>